<sequence length="432" mass="50237">MNSQHKNNDIIHTYDISLVGYLNDTTWFGSSQQQIEEKLSIANSFYDLNNIKVNMDKYRILTNDRSIKQSTITLTINNQQYDAPIMSRNKSERILGLYINTSDRHTQTIQKGRQIMKSQLNILRALFNTPVLRNIAIQKIYNTVSEIWYPRIPHNINDYTDLVAKPTYLTKMLGLSSNYGFSFNFTFDINILGGNTPIRDYMSDLTAADIQSLKAKNIIYMDQVMSSDGNYLLSWPDVKRNNNDNYKENIPAWYNNLANNYVLSNNLRLIHPLNDVVSNINRIHKSPQLILAISEPKFQWTIHWNNTQKQVIFGKTLSQDTDRSTSISYLQHYIPQQTHHDINLTPKRQLLGLVACKGCLLHSYYPHDAHPTCVIAIRTQRLLLFNTFKKSSVEHKSLLEFYNRQPFVVATKPFHTLRHIAYENFIKIDKSL</sequence>
<gene>
    <name evidence="1" type="ORF">GLOINDRAFT_29289</name>
</gene>
<protein>
    <submittedName>
        <fullName evidence="1">Uncharacterized protein</fullName>
    </submittedName>
</protein>
<dbReference type="EMBL" id="KI286953">
    <property type="protein sequence ID" value="ESA10569.1"/>
    <property type="molecule type" value="Genomic_DNA"/>
</dbReference>
<name>U9TQZ6_RHIID</name>
<accession>U9TQZ6</accession>
<reference evidence="1" key="1">
    <citation type="submission" date="2013-07" db="EMBL/GenBank/DDBJ databases">
        <title>The genome of an arbuscular mycorrhizal fungus provides insights into the evolution of the oldest plant symbiosis.</title>
        <authorList>
            <consortium name="DOE Joint Genome Institute"/>
            <person name="Tisserant E."/>
            <person name="Malbreil M."/>
            <person name="Kuo A."/>
            <person name="Kohler A."/>
            <person name="Symeonidi A."/>
            <person name="Balestrini R."/>
            <person name="Charron P."/>
            <person name="Duensing N."/>
            <person name="Frei-dit-Frey N."/>
            <person name="Gianinazzi-Pearson V."/>
            <person name="Gilbert B."/>
            <person name="Handa Y."/>
            <person name="Hijri M."/>
            <person name="Kaul R."/>
            <person name="Kawaguchi M."/>
            <person name="Krajinski F."/>
            <person name="Lammers P."/>
            <person name="Lapierre D."/>
            <person name="Masclaux F.G."/>
            <person name="Murat C."/>
            <person name="Morin E."/>
            <person name="Ndikumana S."/>
            <person name="Pagni M."/>
            <person name="Petitpierre D."/>
            <person name="Requena N."/>
            <person name="Rosikiewicz P."/>
            <person name="Riley R."/>
            <person name="Saito K."/>
            <person name="San Clemente H."/>
            <person name="Shapiro H."/>
            <person name="van Tuinen D."/>
            <person name="Becard G."/>
            <person name="Bonfante P."/>
            <person name="Paszkowski U."/>
            <person name="Shachar-Hill Y."/>
            <person name="Young J.P."/>
            <person name="Sanders I.R."/>
            <person name="Henrissat B."/>
            <person name="Rensing S.A."/>
            <person name="Grigoriev I.V."/>
            <person name="Corradi N."/>
            <person name="Roux C."/>
            <person name="Martin F."/>
        </authorList>
    </citation>
    <scope>NUCLEOTIDE SEQUENCE</scope>
    <source>
        <strain evidence="1">DAOM 197198</strain>
    </source>
</reference>
<organism evidence="1">
    <name type="scientific">Rhizophagus irregularis (strain DAOM 181602 / DAOM 197198 / MUCL 43194)</name>
    <name type="common">Arbuscular mycorrhizal fungus</name>
    <name type="synonym">Glomus intraradices</name>
    <dbReference type="NCBI Taxonomy" id="747089"/>
    <lineage>
        <taxon>Eukaryota</taxon>
        <taxon>Fungi</taxon>
        <taxon>Fungi incertae sedis</taxon>
        <taxon>Mucoromycota</taxon>
        <taxon>Glomeromycotina</taxon>
        <taxon>Glomeromycetes</taxon>
        <taxon>Glomerales</taxon>
        <taxon>Glomeraceae</taxon>
        <taxon>Rhizophagus</taxon>
    </lineage>
</organism>
<dbReference type="HOGENOM" id="CLU_041323_1_0_1"/>
<proteinExistence type="predicted"/>
<dbReference type="AlphaFoldDB" id="U9TQZ6"/>
<evidence type="ECO:0000313" key="1">
    <source>
        <dbReference type="EMBL" id="ESA10569.1"/>
    </source>
</evidence>